<keyword evidence="5 7" id="KW-0472">Membrane</keyword>
<keyword evidence="3 7" id="KW-1134">Transmembrane beta strand</keyword>
<keyword evidence="6 7" id="KW-0998">Cell outer membrane</keyword>
<dbReference type="RefSeq" id="WP_279295077.1">
    <property type="nucleotide sequence ID" value="NZ_JAOTIF010000001.1"/>
</dbReference>
<feature type="domain" description="TonB-dependent receptor plug" evidence="8">
    <location>
        <begin position="234"/>
        <end position="361"/>
    </location>
</feature>
<dbReference type="InterPro" id="IPR036942">
    <property type="entry name" value="Beta-barrel_TonB_sf"/>
</dbReference>
<dbReference type="Gene3D" id="2.60.40.1120">
    <property type="entry name" value="Carboxypeptidase-like, regulatory domain"/>
    <property type="match status" value="1"/>
</dbReference>
<dbReference type="SUPFAM" id="SSF56935">
    <property type="entry name" value="Porins"/>
    <property type="match status" value="1"/>
</dbReference>
<comment type="similarity">
    <text evidence="7">Belongs to the TonB-dependent receptor family.</text>
</comment>
<proteinExistence type="inferred from homology"/>
<dbReference type="Gene3D" id="2.40.170.20">
    <property type="entry name" value="TonB-dependent receptor, beta-barrel domain"/>
    <property type="match status" value="1"/>
</dbReference>
<dbReference type="Pfam" id="PF13715">
    <property type="entry name" value="CarbopepD_reg_2"/>
    <property type="match status" value="1"/>
</dbReference>
<reference evidence="9" key="2">
    <citation type="submission" date="2023-04" db="EMBL/GenBank/DDBJ databases">
        <title>Paracnuella aquatica gen. nov., sp. nov., a member of the family Chitinophagaceae isolated from a hot spring.</title>
        <authorList>
            <person name="Wang C."/>
        </authorList>
    </citation>
    <scope>NUCLEOTIDE SEQUENCE</scope>
    <source>
        <strain evidence="9">LB-8</strain>
    </source>
</reference>
<dbReference type="AlphaFoldDB" id="A0A9X2XRX0"/>
<dbReference type="NCBIfam" id="TIGR04056">
    <property type="entry name" value="OMP_RagA_SusC"/>
    <property type="match status" value="1"/>
</dbReference>
<dbReference type="NCBIfam" id="TIGR04057">
    <property type="entry name" value="SusC_RagA_signa"/>
    <property type="match status" value="1"/>
</dbReference>
<comment type="subcellular location">
    <subcellularLocation>
        <location evidence="1 7">Cell outer membrane</location>
        <topology evidence="1 7">Multi-pass membrane protein</topology>
    </subcellularLocation>
</comment>
<comment type="caution">
    <text evidence="9">The sequence shown here is derived from an EMBL/GenBank/DDBJ whole genome shotgun (WGS) entry which is preliminary data.</text>
</comment>
<keyword evidence="2 7" id="KW-0813">Transport</keyword>
<sequence length="1230" mass="136911">MNKLLCLLWLCDWVKVDTWIKSANSDVPEANCLVTINPASDIITAYNVLMNENTKKLYSLLINDAMTKKALGGTNPRLPYRQILFELMLSAFLVFWGLQALSNSPERKLVNHEKQHGSLSIKSEIDDFNKEINWKSAFADTTIRGRITDSIGQGLSGVSVTEKGTKNGAITNTSGEFVLNGVKQNATLVISSVGFETQEIQLSRGQLLRPHIVLQRESSTLQDVVVTGFQRINKRQFTGAATKLTIGEVKTEGVIDVSRMLEGRAAGVSIQNVSGTFGAAPKIRIRGATSISGENKPLWVVDGVVLEDVVNVSNDQLASGDPNTLLGSAVAGLNANDIETFDILKDAAATALYGARAMNGVIVITTKKGRAGKPSISYTGNFSYQLKPTYENYDIMNSLDQMSVYAEIERKGFLPFSDLVNSPNTGVYGKMDELIRTPDSTGRFAVENTPEGRRAFLSRYAKVNTDWFDILFRNSLTQEHALSISSGTEKAQSYFSTSFYHDGGWTIADKVNRYTANFRNNYNFSNKFAAGFIITGSVRQQTAPGTVSRVSNPVEGAYDRDFDINPFSYALNTSRALTPYDENGNLEYFKMNFAPFNIINELDNNYIKLNVLDLKLQADASYKFTPDLRYEFFGAMRFVKSSREHQIKENSNMAEAYRAAPNSIVAERNKFLYRDPDNPSLPPVVVLPYGGFYNRAEDQLVNYTFRNVLNYSKSFNDNDHQVSALIGQEVKYADRQSASNTGYGYQYENGGVPFVDYRILKQTLENNFAYYGMGNEYDRFVGFFANASYSYQGKYTLNGTVREDGSNRLGKSQSARWLPTWTVSGKWNVDREKFMDNVNSISYLTLRGSYGLNASYGSATNSTVVLKSDLTKRPYLSDAQAAISLQNLENADLTWEKKYEADIGLDIGLFNNRLNITADAYNRNSFDLISLVKTSGIGGEVYKAANFADLKSHGLELTIGGKIFNYNDWGWSTNLTSGYNENEITNAKNNPTIFDLVKPEGGAKEGYPVRGLFSIKFAGLNPENGVAEFVTNEKGDTSYAIYLQSDTTSYLKYEGPVDPTLSGGFSNTFRYKNFTLNFLITYQFGNKIRLTPVYSSTYSDLSALPGEFKNRWTLPGDEKITNIPSITDLYTRRDLNNASAYPYNNYNFSTARVVDGGYVRLKTISLMYNVPTSVLQKIKLNSLSVNLVGNNLWLIYSDAKLKGQDPEFFNAGGVALPINKQFVLSLKVGI</sequence>
<evidence type="ECO:0000259" key="8">
    <source>
        <dbReference type="Pfam" id="PF07715"/>
    </source>
</evidence>
<dbReference type="EMBL" id="JAOTIF010000001">
    <property type="protein sequence ID" value="MCU7547631.1"/>
    <property type="molecule type" value="Genomic_DNA"/>
</dbReference>
<dbReference type="InterPro" id="IPR023997">
    <property type="entry name" value="TonB-dep_OMP_SusC/RagA_CS"/>
</dbReference>
<keyword evidence="10" id="KW-1185">Reference proteome</keyword>
<reference evidence="9" key="1">
    <citation type="submission" date="2022-09" db="EMBL/GenBank/DDBJ databases">
        <authorList>
            <person name="Yuan C."/>
            <person name="Ke Z."/>
        </authorList>
    </citation>
    <scope>NUCLEOTIDE SEQUENCE</scope>
    <source>
        <strain evidence="9">LB-8</strain>
    </source>
</reference>
<evidence type="ECO:0000256" key="7">
    <source>
        <dbReference type="PROSITE-ProRule" id="PRU01360"/>
    </source>
</evidence>
<dbReference type="GO" id="GO:0009279">
    <property type="term" value="C:cell outer membrane"/>
    <property type="evidence" value="ECO:0007669"/>
    <property type="project" value="UniProtKB-SubCell"/>
</dbReference>
<evidence type="ECO:0000256" key="4">
    <source>
        <dbReference type="ARBA" id="ARBA00022692"/>
    </source>
</evidence>
<dbReference type="InterPro" id="IPR012910">
    <property type="entry name" value="Plug_dom"/>
</dbReference>
<dbReference type="Proteomes" id="UP001155483">
    <property type="component" value="Unassembled WGS sequence"/>
</dbReference>
<keyword evidence="4 7" id="KW-0812">Transmembrane</keyword>
<evidence type="ECO:0000256" key="2">
    <source>
        <dbReference type="ARBA" id="ARBA00022448"/>
    </source>
</evidence>
<dbReference type="InterPro" id="IPR023996">
    <property type="entry name" value="TonB-dep_OMP_SusC/RagA"/>
</dbReference>
<dbReference type="Gene3D" id="2.170.130.10">
    <property type="entry name" value="TonB-dependent receptor, plug domain"/>
    <property type="match status" value="1"/>
</dbReference>
<evidence type="ECO:0000256" key="3">
    <source>
        <dbReference type="ARBA" id="ARBA00022452"/>
    </source>
</evidence>
<evidence type="ECO:0000256" key="6">
    <source>
        <dbReference type="ARBA" id="ARBA00023237"/>
    </source>
</evidence>
<dbReference type="InterPro" id="IPR037066">
    <property type="entry name" value="Plug_dom_sf"/>
</dbReference>
<dbReference type="Pfam" id="PF07715">
    <property type="entry name" value="Plug"/>
    <property type="match status" value="1"/>
</dbReference>
<evidence type="ECO:0000313" key="9">
    <source>
        <dbReference type="EMBL" id="MCU7547631.1"/>
    </source>
</evidence>
<evidence type="ECO:0000256" key="5">
    <source>
        <dbReference type="ARBA" id="ARBA00023136"/>
    </source>
</evidence>
<accession>A0A9X2XRX0</accession>
<evidence type="ECO:0000256" key="1">
    <source>
        <dbReference type="ARBA" id="ARBA00004571"/>
    </source>
</evidence>
<dbReference type="SUPFAM" id="SSF49464">
    <property type="entry name" value="Carboxypeptidase regulatory domain-like"/>
    <property type="match status" value="1"/>
</dbReference>
<evidence type="ECO:0000313" key="10">
    <source>
        <dbReference type="Proteomes" id="UP001155483"/>
    </source>
</evidence>
<dbReference type="InterPro" id="IPR039426">
    <property type="entry name" value="TonB-dep_rcpt-like"/>
</dbReference>
<dbReference type="PROSITE" id="PS52016">
    <property type="entry name" value="TONB_DEPENDENT_REC_3"/>
    <property type="match status" value="1"/>
</dbReference>
<organism evidence="9 10">
    <name type="scientific">Paraflavisolibacter caeni</name>
    <dbReference type="NCBI Taxonomy" id="2982496"/>
    <lineage>
        <taxon>Bacteria</taxon>
        <taxon>Pseudomonadati</taxon>
        <taxon>Bacteroidota</taxon>
        <taxon>Chitinophagia</taxon>
        <taxon>Chitinophagales</taxon>
        <taxon>Chitinophagaceae</taxon>
        <taxon>Paraflavisolibacter</taxon>
    </lineage>
</organism>
<gene>
    <name evidence="9" type="ORF">OCK74_00835</name>
</gene>
<dbReference type="InterPro" id="IPR008969">
    <property type="entry name" value="CarboxyPept-like_regulatory"/>
</dbReference>
<protein>
    <submittedName>
        <fullName evidence="9">SusC/RagA family TonB-linked outer membrane protein</fullName>
    </submittedName>
</protein>
<name>A0A9X2XRX0_9BACT</name>